<evidence type="ECO:0000313" key="2">
    <source>
        <dbReference type="EMBL" id="SNS23389.1"/>
    </source>
</evidence>
<evidence type="ECO:0000256" key="1">
    <source>
        <dbReference type="SAM" id="SignalP"/>
    </source>
</evidence>
<evidence type="ECO:0000313" key="3">
    <source>
        <dbReference type="Proteomes" id="UP000198407"/>
    </source>
</evidence>
<dbReference type="RefSeq" id="WP_245655566.1">
    <property type="nucleotide sequence ID" value="NZ_FZOL01000005.1"/>
</dbReference>
<evidence type="ECO:0008006" key="4">
    <source>
        <dbReference type="Google" id="ProtNLM"/>
    </source>
</evidence>
<keyword evidence="1" id="KW-0732">Signal</keyword>
<dbReference type="AlphaFoldDB" id="A0A239CTX0"/>
<feature type="chain" id="PRO_5012669751" description="Lipoprotein" evidence="1">
    <location>
        <begin position="22"/>
        <end position="92"/>
    </location>
</feature>
<reference evidence="3" key="1">
    <citation type="submission" date="2017-06" db="EMBL/GenBank/DDBJ databases">
        <authorList>
            <person name="Varghese N."/>
            <person name="Submissions S."/>
        </authorList>
    </citation>
    <scope>NUCLEOTIDE SEQUENCE [LARGE SCALE GENOMIC DNA]</scope>
    <source>
        <strain evidence="3">DSM 22348</strain>
    </source>
</reference>
<dbReference type="PROSITE" id="PS51257">
    <property type="entry name" value="PROKAR_LIPOPROTEIN"/>
    <property type="match status" value="1"/>
</dbReference>
<keyword evidence="3" id="KW-1185">Reference proteome</keyword>
<accession>A0A239CTX0</accession>
<dbReference type="EMBL" id="FZOL01000005">
    <property type="protein sequence ID" value="SNS23389.1"/>
    <property type="molecule type" value="Genomic_DNA"/>
</dbReference>
<gene>
    <name evidence="2" type="ORF">SAMN05444352_10541</name>
</gene>
<organism evidence="2 3">
    <name type="scientific">Pseudomonas japonica</name>
    <dbReference type="NCBI Taxonomy" id="256466"/>
    <lineage>
        <taxon>Bacteria</taxon>
        <taxon>Pseudomonadati</taxon>
        <taxon>Pseudomonadota</taxon>
        <taxon>Gammaproteobacteria</taxon>
        <taxon>Pseudomonadales</taxon>
        <taxon>Pseudomonadaceae</taxon>
        <taxon>Pseudomonas</taxon>
    </lineage>
</organism>
<protein>
    <recommendedName>
        <fullName evidence="4">Lipoprotein</fullName>
    </recommendedName>
</protein>
<sequence>MKGRMLGILVAGAALLLAACAAQPQYRMVKQGVTQQEASQDHAHCQMQASYVQVADYEYRGTFMEGVNIKQKQQQTYGLCMNSKGYSSVRVQ</sequence>
<dbReference type="Proteomes" id="UP000198407">
    <property type="component" value="Unassembled WGS sequence"/>
</dbReference>
<name>A0A239CTX0_9PSED</name>
<proteinExistence type="predicted"/>
<feature type="signal peptide" evidence="1">
    <location>
        <begin position="1"/>
        <end position="21"/>
    </location>
</feature>